<dbReference type="OrthoDB" id="27548at2759"/>
<name>A0A0A1UAC3_ENTIV</name>
<reference evidence="11 12" key="1">
    <citation type="submission" date="2012-10" db="EMBL/GenBank/DDBJ databases">
        <authorList>
            <person name="Zafar N."/>
            <person name="Inman J."/>
            <person name="Hall N."/>
            <person name="Lorenzi H."/>
            <person name="Caler E."/>
        </authorList>
    </citation>
    <scope>NUCLEOTIDE SEQUENCE [LARGE SCALE GENOMIC DNA]</scope>
    <source>
        <strain evidence="11 12">IP1</strain>
    </source>
</reference>
<feature type="region of interest" description="Disordered" evidence="7">
    <location>
        <begin position="1122"/>
        <end position="1205"/>
    </location>
</feature>
<evidence type="ECO:0000313" key="12">
    <source>
        <dbReference type="Proteomes" id="UP000014680"/>
    </source>
</evidence>
<keyword evidence="1" id="KW-0723">Serine/threonine-protein kinase</keyword>
<keyword evidence="2 11" id="KW-0808">Transferase</keyword>
<accession>A0A0A1UAC3</accession>
<evidence type="ECO:0000313" key="11">
    <source>
        <dbReference type="EMBL" id="ELP90126.1"/>
    </source>
</evidence>
<evidence type="ECO:0000256" key="2">
    <source>
        <dbReference type="ARBA" id="ARBA00022679"/>
    </source>
</evidence>
<feature type="compositionally biased region" description="Basic and acidic residues" evidence="7">
    <location>
        <begin position="1127"/>
        <end position="1140"/>
    </location>
</feature>
<feature type="signal peptide" evidence="9">
    <location>
        <begin position="1"/>
        <end position="22"/>
    </location>
</feature>
<dbReference type="CDD" id="cd13999">
    <property type="entry name" value="STKc_MAP3K-like"/>
    <property type="match status" value="1"/>
</dbReference>
<dbReference type="VEuPathDB" id="AmoebaDB:EIN_405500"/>
<dbReference type="Proteomes" id="UP000014680">
    <property type="component" value="Unassembled WGS sequence"/>
</dbReference>
<keyword evidence="9" id="KW-0732">Signal</keyword>
<evidence type="ECO:0000256" key="8">
    <source>
        <dbReference type="SAM" id="Phobius"/>
    </source>
</evidence>
<evidence type="ECO:0000256" key="6">
    <source>
        <dbReference type="PROSITE-ProRule" id="PRU10141"/>
    </source>
</evidence>
<organism evidence="11 12">
    <name type="scientific">Entamoeba invadens IP1</name>
    <dbReference type="NCBI Taxonomy" id="370355"/>
    <lineage>
        <taxon>Eukaryota</taxon>
        <taxon>Amoebozoa</taxon>
        <taxon>Evosea</taxon>
        <taxon>Archamoebae</taxon>
        <taxon>Mastigamoebida</taxon>
        <taxon>Entamoebidae</taxon>
        <taxon>Entamoeba</taxon>
    </lineage>
</organism>
<evidence type="ECO:0000256" key="5">
    <source>
        <dbReference type="ARBA" id="ARBA00022840"/>
    </source>
</evidence>
<keyword evidence="5 6" id="KW-0067">ATP-binding</keyword>
<keyword evidence="3 6" id="KW-0547">Nucleotide-binding</keyword>
<keyword evidence="8" id="KW-0812">Transmembrane</keyword>
<dbReference type="PANTHER" id="PTHR45756">
    <property type="entry name" value="PALMITOYLTRANSFERASE"/>
    <property type="match status" value="1"/>
</dbReference>
<dbReference type="InterPro" id="IPR053215">
    <property type="entry name" value="TKL_Ser/Thr_kinase"/>
</dbReference>
<dbReference type="EC" id="2.7.10.2" evidence="11"/>
<dbReference type="PROSITE" id="PS00107">
    <property type="entry name" value="PROTEIN_KINASE_ATP"/>
    <property type="match status" value="1"/>
</dbReference>
<evidence type="ECO:0000256" key="7">
    <source>
        <dbReference type="SAM" id="MobiDB-lite"/>
    </source>
</evidence>
<dbReference type="FunFam" id="3.30.200.20:FF:000180">
    <property type="entry name" value="serine/threonine-protein kinase STY46-like"/>
    <property type="match status" value="1"/>
</dbReference>
<dbReference type="InterPro" id="IPR017441">
    <property type="entry name" value="Protein_kinase_ATP_BS"/>
</dbReference>
<keyword evidence="8" id="KW-0472">Membrane</keyword>
<feature type="chain" id="PRO_5001980379" evidence="9">
    <location>
        <begin position="23"/>
        <end position="1312"/>
    </location>
</feature>
<dbReference type="InterPro" id="IPR011009">
    <property type="entry name" value="Kinase-like_dom_sf"/>
</dbReference>
<dbReference type="RefSeq" id="XP_004256897.1">
    <property type="nucleotide sequence ID" value="XM_004256849.1"/>
</dbReference>
<dbReference type="Pfam" id="PF07714">
    <property type="entry name" value="PK_Tyr_Ser-Thr"/>
    <property type="match status" value="1"/>
</dbReference>
<feature type="transmembrane region" description="Helical" evidence="8">
    <location>
        <begin position="564"/>
        <end position="589"/>
    </location>
</feature>
<dbReference type="InterPro" id="IPR000719">
    <property type="entry name" value="Prot_kinase_dom"/>
</dbReference>
<protein>
    <submittedName>
        <fullName evidence="11">Serine-threonine protein kinase, putative</fullName>
        <ecNumber evidence="11">2.7.10.2</ecNumber>
    </submittedName>
</protein>
<gene>
    <name evidence="11" type="ORF">EIN_405500</name>
</gene>
<dbReference type="GO" id="GO:0004715">
    <property type="term" value="F:non-membrane spanning protein tyrosine kinase activity"/>
    <property type="evidence" value="ECO:0007669"/>
    <property type="project" value="UniProtKB-EC"/>
</dbReference>
<evidence type="ECO:0000259" key="10">
    <source>
        <dbReference type="PROSITE" id="PS50011"/>
    </source>
</evidence>
<evidence type="ECO:0000256" key="9">
    <source>
        <dbReference type="SAM" id="SignalP"/>
    </source>
</evidence>
<evidence type="ECO:0000256" key="1">
    <source>
        <dbReference type="ARBA" id="ARBA00022527"/>
    </source>
</evidence>
<dbReference type="KEGG" id="eiv:EIN_405500"/>
<dbReference type="InterPro" id="IPR008271">
    <property type="entry name" value="Ser/Thr_kinase_AS"/>
</dbReference>
<feature type="binding site" evidence="6">
    <location>
        <position position="829"/>
    </location>
    <ligand>
        <name>ATP</name>
        <dbReference type="ChEBI" id="CHEBI:30616"/>
    </ligand>
</feature>
<sequence>MIMNPVILTLFLFSLALQDAREKDTDSDPPLECLCNNGYHCDENGICVMDCLFPSCVGGCISPNECGVCDGEGIESDCNKCKSGYSWGGYGICVPTPKKTSCVGGVKEGKEIVFQRKENGTNVVKEIITIENIVYSENICSKVVDPRDPGAYGGWVQLSSDISGYVSVSTRGYNEDTIEHKDFLKQVESDDLFFATQKSCQEEVSESCFLFSAGTSKYIHSPHLVFYLTQTPLYLFVHHAFGESFNSSFPLYVEQTEHPCLSFSQLITLPEDLNVVKHEIDFNNFVFSSSSCISNPINTKWFRVVPSFHTILLSLCESSFTGDLSIQVIRSNFNSSTVKSCDYENSKCVSYVSGNCGTKFKYSKMILPASESDITYYVGIVSHSTVSVGQIVLSTSLTCVSNCNNHGICSSYMGSCVCEDKYVLRQGTCTMCGNGQIDPFEECDNSVFPDPNCGEYTCLCNSGRVPKNFTSGIYCVIPTCGNGQIDEGEECDGGDNCFACRCVNNTHNYANPQKGCLTNSCGNNILDDGEECDGGTGCYECQCQTGYIFHNNTSCRESSFVANLVIYFVVSIVIYYILYGTILLFILIGDRQLKKAIRKDLKECEILQNITGCGSIPFVKTNAARVAIDRCPFFHFSDSVLDYLDQGKIDLNKKYHFCFTLRNTTRTVMLYTFHSRDNSKYQITFEPFVGILRSNEVVTVKASLVMFCTSNLNEKVHVTFKYGKIHTAVVEISRIFDIQKNEKCDNENEVFSASSEENNRNSFSALVPNKDKPPNPKEEMYVVMKLRAESKLSTKLDFDEIEIKQPPVGKGSFGLVYRGYWRGLEVAVKMLKSDMFDTEALLPSFQEECNLMERMRCPYILGFIGSVTMPDQLCVITEFCPLFSLRKYMKTNYMTKIFKVKVCLDISKGMEYLHLNNIVHRDLKSDNVLMVSNNPNEAVTVKISDFGTSTLFVDTKSAKKIVDVGTPMYMAPEVHDKSLGNASFKCDVFSFAICLLEIWLTKSPYDPEVFVTQTSIQDFVMSGKRPLIPKDCVYRRLIRKCWAHKPKNRPAFPEITAELESTCQKVIASNMRKRQNTITVLQPFKENSQKANDLAILQTPRVFTFNPNSQQTEGDGLVITNLTSNHPPKESVPHCREENLKSSPSTPRTPNQEYSVVEMNSPQFTPRSAKDTPVDASTSYTPRRMDRKNDEENTLSKDENSYSDVDDYLVKEEKDVKPSENQVPPIQPKTPRYSVRKIEREKLSMDLSNIKCSDSSEYIGKVVLQNKGVSEREKHKPEIKIVITQKTRQVNAPQIIETYKRNIHDDIDNASK</sequence>
<dbReference type="GeneID" id="14889034"/>
<dbReference type="GO" id="GO:0004674">
    <property type="term" value="F:protein serine/threonine kinase activity"/>
    <property type="evidence" value="ECO:0007669"/>
    <property type="project" value="UniProtKB-KW"/>
</dbReference>
<dbReference type="EMBL" id="KB206537">
    <property type="protein sequence ID" value="ELP90126.1"/>
    <property type="molecule type" value="Genomic_DNA"/>
</dbReference>
<dbReference type="SUPFAM" id="SSF56112">
    <property type="entry name" value="Protein kinase-like (PK-like)"/>
    <property type="match status" value="1"/>
</dbReference>
<dbReference type="Gene3D" id="1.10.510.10">
    <property type="entry name" value="Transferase(Phosphotransferase) domain 1"/>
    <property type="match status" value="1"/>
</dbReference>
<feature type="compositionally biased region" description="Polar residues" evidence="7">
    <location>
        <begin position="1141"/>
        <end position="1166"/>
    </location>
</feature>
<dbReference type="SMART" id="SM00220">
    <property type="entry name" value="S_TKc"/>
    <property type="match status" value="1"/>
</dbReference>
<dbReference type="PROSITE" id="PS50011">
    <property type="entry name" value="PROTEIN_KINASE_DOM"/>
    <property type="match status" value="1"/>
</dbReference>
<dbReference type="InterPro" id="IPR001245">
    <property type="entry name" value="Ser-Thr/Tyr_kinase_cat_dom"/>
</dbReference>
<evidence type="ECO:0000256" key="4">
    <source>
        <dbReference type="ARBA" id="ARBA00022777"/>
    </source>
</evidence>
<dbReference type="OMA" id="YIFFWIA"/>
<evidence type="ECO:0000256" key="3">
    <source>
        <dbReference type="ARBA" id="ARBA00022741"/>
    </source>
</evidence>
<keyword evidence="8" id="KW-1133">Transmembrane helix</keyword>
<dbReference type="PANTHER" id="PTHR45756:SF1">
    <property type="entry name" value="PROTEIN KINASE DOMAIN CONTAINING PROTEIN"/>
    <property type="match status" value="1"/>
</dbReference>
<dbReference type="GO" id="GO:0005524">
    <property type="term" value="F:ATP binding"/>
    <property type="evidence" value="ECO:0007669"/>
    <property type="project" value="UniProtKB-UniRule"/>
</dbReference>
<keyword evidence="4 11" id="KW-0418">Kinase</keyword>
<keyword evidence="12" id="KW-1185">Reference proteome</keyword>
<dbReference type="PROSITE" id="PS00108">
    <property type="entry name" value="PROTEIN_KINASE_ST"/>
    <property type="match status" value="1"/>
</dbReference>
<proteinExistence type="predicted"/>
<feature type="domain" description="Protein kinase" evidence="10">
    <location>
        <begin position="802"/>
        <end position="1067"/>
    </location>
</feature>
<feature type="compositionally biased region" description="Basic and acidic residues" evidence="7">
    <location>
        <begin position="1183"/>
        <end position="1200"/>
    </location>
</feature>